<organism evidence="1 2">
    <name type="scientific">Herpetosiphon aurantiacus (strain ATCC 23779 / DSM 785 / 114-95)</name>
    <dbReference type="NCBI Taxonomy" id="316274"/>
    <lineage>
        <taxon>Bacteria</taxon>
        <taxon>Bacillati</taxon>
        <taxon>Chloroflexota</taxon>
        <taxon>Chloroflexia</taxon>
        <taxon>Herpetosiphonales</taxon>
        <taxon>Herpetosiphonaceae</taxon>
        <taxon>Herpetosiphon</taxon>
    </lineage>
</organism>
<accession>A9AWB8</accession>
<sequence length="272" mass="30921">MTSFNLSCPECGAYFAANFPTCKFGGSANPNHSYVQADEYFSCTTCNEQLEISVRRDIQTGLISWISGTATAMSLHGWQCQRCHFSPSGQQLAIDCHGQLRVFERLEDLWIPSHSSPTKRYNLIGWLGEQLLLTDGAIWDLAQDRMLWQHYQPRILVKETAFDQQQQLVIRGVATSNSPYTQMLEAHHLDTGEQITAEIAALHNPNDHVICWNIEQNKGLCARGNQLELWHYDHTSHNFINIMSNKIKRGAIRQAWWLADGTILAVILVSEY</sequence>
<keyword evidence="2" id="KW-1185">Reference proteome</keyword>
<name>A9AWB8_HERA2</name>
<dbReference type="EMBL" id="CP000875">
    <property type="protein sequence ID" value="ABX04768.1"/>
    <property type="molecule type" value="Genomic_DNA"/>
</dbReference>
<dbReference type="SUPFAM" id="SSF82171">
    <property type="entry name" value="DPP6 N-terminal domain-like"/>
    <property type="match status" value="1"/>
</dbReference>
<dbReference type="BioCyc" id="HAUR316274:GHYA-2156-MONOMER"/>
<evidence type="ECO:0000313" key="1">
    <source>
        <dbReference type="EMBL" id="ABX04768.1"/>
    </source>
</evidence>
<dbReference type="Proteomes" id="UP000000787">
    <property type="component" value="Chromosome"/>
</dbReference>
<dbReference type="HOGENOM" id="CLU_1022211_0_0_0"/>
<dbReference type="InParanoid" id="A9AWB8"/>
<protein>
    <submittedName>
        <fullName evidence="1">Uncharacterized protein</fullName>
    </submittedName>
</protein>
<proteinExistence type="predicted"/>
<dbReference type="KEGG" id="hau:Haur_2128"/>
<gene>
    <name evidence="1" type="ordered locus">Haur_2128</name>
</gene>
<dbReference type="STRING" id="316274.Haur_2128"/>
<reference evidence="1 2" key="1">
    <citation type="journal article" date="2011" name="Stand. Genomic Sci.">
        <title>Complete genome sequence of the filamentous gliding predatory bacterium Herpetosiphon aurantiacus type strain (114-95(T)).</title>
        <authorList>
            <person name="Kiss H."/>
            <person name="Nett M."/>
            <person name="Domin N."/>
            <person name="Martin K."/>
            <person name="Maresca J.A."/>
            <person name="Copeland A."/>
            <person name="Lapidus A."/>
            <person name="Lucas S."/>
            <person name="Berry K.W."/>
            <person name="Glavina Del Rio T."/>
            <person name="Dalin E."/>
            <person name="Tice H."/>
            <person name="Pitluck S."/>
            <person name="Richardson P."/>
            <person name="Bruce D."/>
            <person name="Goodwin L."/>
            <person name="Han C."/>
            <person name="Detter J.C."/>
            <person name="Schmutz J."/>
            <person name="Brettin T."/>
            <person name="Land M."/>
            <person name="Hauser L."/>
            <person name="Kyrpides N.C."/>
            <person name="Ivanova N."/>
            <person name="Goker M."/>
            <person name="Woyke T."/>
            <person name="Klenk H.P."/>
            <person name="Bryant D.A."/>
        </authorList>
    </citation>
    <scope>NUCLEOTIDE SEQUENCE [LARGE SCALE GENOMIC DNA]</scope>
    <source>
        <strain evidence="2">ATCC 23779 / DSM 785 / 114-95</strain>
    </source>
</reference>
<dbReference type="AlphaFoldDB" id="A9AWB8"/>
<evidence type="ECO:0000313" key="2">
    <source>
        <dbReference type="Proteomes" id="UP000000787"/>
    </source>
</evidence>